<dbReference type="InterPro" id="IPR017925">
    <property type="entry name" value="DHFR_CS"/>
</dbReference>
<dbReference type="GO" id="GO:0046655">
    <property type="term" value="P:folic acid metabolic process"/>
    <property type="evidence" value="ECO:0007669"/>
    <property type="project" value="TreeGrafter"/>
</dbReference>
<dbReference type="SUPFAM" id="SSF53597">
    <property type="entry name" value="Dihydrofolate reductase-like"/>
    <property type="match status" value="1"/>
</dbReference>
<protein>
    <recommendedName>
        <fullName evidence="2">dihydrofolate reductase</fullName>
        <ecNumber evidence="2">1.5.1.3</ecNumber>
    </recommendedName>
</protein>
<evidence type="ECO:0000256" key="6">
    <source>
        <dbReference type="RuleBase" id="RU004474"/>
    </source>
</evidence>
<dbReference type="UniPathway" id="UPA00077">
    <property type="reaction ID" value="UER00158"/>
</dbReference>
<evidence type="ECO:0000313" key="9">
    <source>
        <dbReference type="Proteomes" id="UP000076078"/>
    </source>
</evidence>
<keyword evidence="4" id="KW-0521">NADP</keyword>
<organism evidence="8 9">
    <name type="scientific">Tieghemostelium lacteum</name>
    <name type="common">Slime mold</name>
    <name type="synonym">Dictyostelium lacteum</name>
    <dbReference type="NCBI Taxonomy" id="361077"/>
    <lineage>
        <taxon>Eukaryota</taxon>
        <taxon>Amoebozoa</taxon>
        <taxon>Evosea</taxon>
        <taxon>Eumycetozoa</taxon>
        <taxon>Dictyostelia</taxon>
        <taxon>Dictyosteliales</taxon>
        <taxon>Raperosteliaceae</taxon>
        <taxon>Tieghemostelium</taxon>
    </lineage>
</organism>
<evidence type="ECO:0000256" key="2">
    <source>
        <dbReference type="ARBA" id="ARBA00012856"/>
    </source>
</evidence>
<dbReference type="PROSITE" id="PS51330">
    <property type="entry name" value="DHFR_2"/>
    <property type="match status" value="1"/>
</dbReference>
<dbReference type="PANTHER" id="PTHR48069:SF3">
    <property type="entry name" value="DIHYDROFOLATE REDUCTASE"/>
    <property type="match status" value="1"/>
</dbReference>
<evidence type="ECO:0000256" key="4">
    <source>
        <dbReference type="ARBA" id="ARBA00022857"/>
    </source>
</evidence>
<dbReference type="CDD" id="cd00209">
    <property type="entry name" value="DHFR"/>
    <property type="match status" value="1"/>
</dbReference>
<dbReference type="STRING" id="361077.A0A151Z8W9"/>
<dbReference type="InterPro" id="IPR001796">
    <property type="entry name" value="DHFR_dom"/>
</dbReference>
<dbReference type="EC" id="1.5.1.3" evidence="2"/>
<dbReference type="InParanoid" id="A0A151Z8W9"/>
<sequence length="188" mass="21491">MGDKKMKISLIAAISKNNVIGKQKRLPWFLPKDLQHFKNTTIGSTIIMGRNTFESIGRLLPNRFSIVISSHTQFKDNSNSIIDTDSMQTNTEKFKRVSSLAEALEYSKDQIEASQVYIIGGQRLFKDSLEIVDELILTHVDCVIEDGDSFFFPFSPEKPNQWSLVSSTNHPKDIENQYSFSISYYKKL</sequence>
<dbReference type="GO" id="GO:0006730">
    <property type="term" value="P:one-carbon metabolic process"/>
    <property type="evidence" value="ECO:0007669"/>
    <property type="project" value="UniProtKB-KW"/>
</dbReference>
<dbReference type="InterPro" id="IPR024072">
    <property type="entry name" value="DHFR-like_dom_sf"/>
</dbReference>
<comment type="caution">
    <text evidence="8">The sequence shown here is derived from an EMBL/GenBank/DDBJ whole genome shotgun (WGS) entry which is preliminary data.</text>
</comment>
<evidence type="ECO:0000256" key="3">
    <source>
        <dbReference type="ARBA" id="ARBA00022563"/>
    </source>
</evidence>
<dbReference type="OMA" id="RDNQLPW"/>
<reference evidence="8 9" key="1">
    <citation type="submission" date="2015-12" db="EMBL/GenBank/DDBJ databases">
        <title>Dictyostelia acquired genes for synthesis and detection of signals that induce cell-type specialization by lateral gene transfer from prokaryotes.</title>
        <authorList>
            <person name="Gloeckner G."/>
            <person name="Schaap P."/>
        </authorList>
    </citation>
    <scope>NUCLEOTIDE SEQUENCE [LARGE SCALE GENOMIC DNA]</scope>
    <source>
        <strain evidence="8 9">TK</strain>
    </source>
</reference>
<dbReference type="EMBL" id="LODT01000037">
    <property type="protein sequence ID" value="KYQ90386.1"/>
    <property type="molecule type" value="Genomic_DNA"/>
</dbReference>
<dbReference type="FunCoup" id="A0A151Z8W9">
    <property type="interactions" value="156"/>
</dbReference>
<dbReference type="Proteomes" id="UP000076078">
    <property type="component" value="Unassembled WGS sequence"/>
</dbReference>
<proteinExistence type="inferred from homology"/>
<evidence type="ECO:0000256" key="1">
    <source>
        <dbReference type="ARBA" id="ARBA00004903"/>
    </source>
</evidence>
<accession>A0A151Z8W9</accession>
<dbReference type="PROSITE" id="PS00075">
    <property type="entry name" value="DHFR_1"/>
    <property type="match status" value="1"/>
</dbReference>
<gene>
    <name evidence="8" type="ORF">DLAC_09003</name>
</gene>
<keyword evidence="9" id="KW-1185">Reference proteome</keyword>
<keyword evidence="3" id="KW-0554">One-carbon metabolism</keyword>
<comment type="similarity">
    <text evidence="6">Belongs to the dihydrofolate reductase family.</text>
</comment>
<dbReference type="PRINTS" id="PR00070">
    <property type="entry name" value="DHFR"/>
</dbReference>
<dbReference type="GO" id="GO:0004146">
    <property type="term" value="F:dihydrofolate reductase activity"/>
    <property type="evidence" value="ECO:0007669"/>
    <property type="project" value="UniProtKB-EC"/>
</dbReference>
<dbReference type="GO" id="GO:0046654">
    <property type="term" value="P:tetrahydrofolate biosynthetic process"/>
    <property type="evidence" value="ECO:0007669"/>
    <property type="project" value="UniProtKB-UniPathway"/>
</dbReference>
<keyword evidence="5" id="KW-0560">Oxidoreductase</keyword>
<dbReference type="OrthoDB" id="4664297at2759"/>
<name>A0A151Z8W9_TIELA</name>
<evidence type="ECO:0000313" key="8">
    <source>
        <dbReference type="EMBL" id="KYQ90386.1"/>
    </source>
</evidence>
<dbReference type="GO" id="GO:0046452">
    <property type="term" value="P:dihydrofolate metabolic process"/>
    <property type="evidence" value="ECO:0007669"/>
    <property type="project" value="TreeGrafter"/>
</dbReference>
<dbReference type="AlphaFoldDB" id="A0A151Z8W9"/>
<dbReference type="PIRSF" id="PIRSF000194">
    <property type="entry name" value="DHFR"/>
    <property type="match status" value="1"/>
</dbReference>
<evidence type="ECO:0000256" key="5">
    <source>
        <dbReference type="ARBA" id="ARBA00023002"/>
    </source>
</evidence>
<dbReference type="GO" id="GO:0005739">
    <property type="term" value="C:mitochondrion"/>
    <property type="evidence" value="ECO:0007669"/>
    <property type="project" value="TreeGrafter"/>
</dbReference>
<feature type="domain" description="DHFR" evidence="7">
    <location>
        <begin position="7"/>
        <end position="187"/>
    </location>
</feature>
<dbReference type="PANTHER" id="PTHR48069">
    <property type="entry name" value="DIHYDROFOLATE REDUCTASE"/>
    <property type="match status" value="1"/>
</dbReference>
<comment type="pathway">
    <text evidence="1">Cofactor biosynthesis; tetrahydrofolate biosynthesis; 5,6,7,8-tetrahydrofolate from 7,8-dihydrofolate: step 1/1.</text>
</comment>
<dbReference type="Pfam" id="PF00186">
    <property type="entry name" value="DHFR_1"/>
    <property type="match status" value="1"/>
</dbReference>
<evidence type="ECO:0000259" key="7">
    <source>
        <dbReference type="PROSITE" id="PS51330"/>
    </source>
</evidence>
<dbReference type="InterPro" id="IPR012259">
    <property type="entry name" value="DHFR"/>
</dbReference>
<dbReference type="Gene3D" id="3.40.430.10">
    <property type="entry name" value="Dihydrofolate Reductase, subunit A"/>
    <property type="match status" value="1"/>
</dbReference>
<dbReference type="GO" id="GO:0050661">
    <property type="term" value="F:NADP binding"/>
    <property type="evidence" value="ECO:0007669"/>
    <property type="project" value="InterPro"/>
</dbReference>